<evidence type="ECO:0000256" key="2">
    <source>
        <dbReference type="ARBA" id="ARBA00010945"/>
    </source>
</evidence>
<evidence type="ECO:0000313" key="20">
    <source>
        <dbReference type="Proteomes" id="UP000698963"/>
    </source>
</evidence>
<dbReference type="Pfam" id="PF11799">
    <property type="entry name" value="IMS_C"/>
    <property type="match status" value="1"/>
</dbReference>
<evidence type="ECO:0000256" key="3">
    <source>
        <dbReference type="ARBA" id="ARBA00011245"/>
    </source>
</evidence>
<dbReference type="NCBIfam" id="NF002677">
    <property type="entry name" value="PRK02406.1"/>
    <property type="match status" value="1"/>
</dbReference>
<dbReference type="AlphaFoldDB" id="A0A921AWH9"/>
<dbReference type="GO" id="GO:0006281">
    <property type="term" value="P:DNA repair"/>
    <property type="evidence" value="ECO:0007669"/>
    <property type="project" value="UniProtKB-UniRule"/>
</dbReference>
<keyword evidence="11 16" id="KW-0460">Magnesium</keyword>
<dbReference type="Proteomes" id="UP000698963">
    <property type="component" value="Unassembled WGS sequence"/>
</dbReference>
<comment type="similarity">
    <text evidence="2 16">Belongs to the DNA polymerase type-Y family.</text>
</comment>
<keyword evidence="14 16" id="KW-0234">DNA repair</keyword>
<evidence type="ECO:0000256" key="6">
    <source>
        <dbReference type="ARBA" id="ARBA00022679"/>
    </source>
</evidence>
<keyword evidence="8 16" id="KW-0235">DNA replication</keyword>
<dbReference type="Gene3D" id="3.30.1490.100">
    <property type="entry name" value="DNA polymerase, Y-family, little finger domain"/>
    <property type="match status" value="1"/>
</dbReference>
<proteinExistence type="inferred from homology"/>
<dbReference type="GO" id="GO:0003684">
    <property type="term" value="F:damaged DNA binding"/>
    <property type="evidence" value="ECO:0007669"/>
    <property type="project" value="InterPro"/>
</dbReference>
<comment type="subunit">
    <text evidence="3 16">Monomer.</text>
</comment>
<comment type="caution">
    <text evidence="19">The sequence shown here is derived from an EMBL/GenBank/DDBJ whole genome shotgun (WGS) entry which is preliminary data.</text>
</comment>
<dbReference type="InterPro" id="IPR043502">
    <property type="entry name" value="DNA/RNA_pol_sf"/>
</dbReference>
<keyword evidence="9 16" id="KW-0479">Metal-binding</keyword>
<evidence type="ECO:0000256" key="10">
    <source>
        <dbReference type="ARBA" id="ARBA00022763"/>
    </source>
</evidence>
<comment type="subcellular location">
    <subcellularLocation>
        <location evidence="1 16">Cytoplasm</location>
    </subcellularLocation>
</comment>
<feature type="binding site" evidence="16">
    <location>
        <position position="97"/>
    </location>
    <ligand>
        <name>Mg(2+)</name>
        <dbReference type="ChEBI" id="CHEBI:18420"/>
    </ligand>
</feature>
<evidence type="ECO:0000259" key="18">
    <source>
        <dbReference type="PROSITE" id="PS50173"/>
    </source>
</evidence>
<evidence type="ECO:0000256" key="5">
    <source>
        <dbReference type="ARBA" id="ARBA00022490"/>
    </source>
</evidence>
<evidence type="ECO:0000256" key="16">
    <source>
        <dbReference type="HAMAP-Rule" id="MF_01113"/>
    </source>
</evidence>
<dbReference type="PANTHER" id="PTHR11076:SF33">
    <property type="entry name" value="DNA POLYMERASE KAPPA"/>
    <property type="match status" value="1"/>
</dbReference>
<evidence type="ECO:0000256" key="9">
    <source>
        <dbReference type="ARBA" id="ARBA00022723"/>
    </source>
</evidence>
<dbReference type="InterPro" id="IPR022880">
    <property type="entry name" value="DNApol_IV"/>
</dbReference>
<reference evidence="19" key="2">
    <citation type="submission" date="2021-09" db="EMBL/GenBank/DDBJ databases">
        <authorList>
            <person name="Gilroy R."/>
        </authorList>
    </citation>
    <scope>NUCLEOTIDE SEQUENCE</scope>
    <source>
        <strain evidence="19">ChiGjej2B2-19336</strain>
    </source>
</reference>
<evidence type="ECO:0000256" key="11">
    <source>
        <dbReference type="ARBA" id="ARBA00022842"/>
    </source>
</evidence>
<feature type="binding site" evidence="16">
    <location>
        <position position="4"/>
    </location>
    <ligand>
        <name>Mg(2+)</name>
        <dbReference type="ChEBI" id="CHEBI:18420"/>
    </ligand>
</feature>
<dbReference type="InterPro" id="IPR050116">
    <property type="entry name" value="DNA_polymerase-Y"/>
</dbReference>
<dbReference type="SUPFAM" id="SSF100879">
    <property type="entry name" value="Lesion bypass DNA polymerase (Y-family), little finger domain"/>
    <property type="match status" value="1"/>
</dbReference>
<dbReference type="GO" id="GO:0000287">
    <property type="term" value="F:magnesium ion binding"/>
    <property type="evidence" value="ECO:0007669"/>
    <property type="project" value="UniProtKB-UniRule"/>
</dbReference>
<feature type="compositionally biased region" description="Basic and acidic residues" evidence="17">
    <location>
        <begin position="397"/>
        <end position="421"/>
    </location>
</feature>
<dbReference type="GO" id="GO:0009432">
    <property type="term" value="P:SOS response"/>
    <property type="evidence" value="ECO:0007669"/>
    <property type="project" value="TreeGrafter"/>
</dbReference>
<dbReference type="InterPro" id="IPR017961">
    <property type="entry name" value="DNA_pol_Y-fam_little_finger"/>
</dbReference>
<dbReference type="Pfam" id="PF11798">
    <property type="entry name" value="IMS_HHH"/>
    <property type="match status" value="1"/>
</dbReference>
<comment type="catalytic activity">
    <reaction evidence="15 16">
        <text>DNA(n) + a 2'-deoxyribonucleoside 5'-triphosphate = DNA(n+1) + diphosphate</text>
        <dbReference type="Rhea" id="RHEA:22508"/>
        <dbReference type="Rhea" id="RHEA-COMP:17339"/>
        <dbReference type="Rhea" id="RHEA-COMP:17340"/>
        <dbReference type="ChEBI" id="CHEBI:33019"/>
        <dbReference type="ChEBI" id="CHEBI:61560"/>
        <dbReference type="ChEBI" id="CHEBI:173112"/>
        <dbReference type="EC" id="2.7.7.7"/>
    </reaction>
</comment>
<dbReference type="InterPro" id="IPR036775">
    <property type="entry name" value="DNA_pol_Y-fam_lit_finger_sf"/>
</dbReference>
<dbReference type="Gene3D" id="3.30.70.270">
    <property type="match status" value="1"/>
</dbReference>
<evidence type="ECO:0000256" key="14">
    <source>
        <dbReference type="ARBA" id="ARBA00023204"/>
    </source>
</evidence>
<comment type="function">
    <text evidence="16">Poorly processive, error-prone DNA polymerase involved in untargeted mutagenesis. Copies undamaged DNA at stalled replication forks, which arise in vivo from mismatched or misaligned primer ends. These misaligned primers can be extended by PolIV. Exhibits no 3'-5' exonuclease (proofreading) activity. May be involved in translesional synthesis, in conjunction with the beta clamp from PolIII.</text>
</comment>
<dbReference type="InterPro" id="IPR043128">
    <property type="entry name" value="Rev_trsase/Diguanyl_cyclase"/>
</dbReference>
<reference evidence="19" key="1">
    <citation type="journal article" date="2021" name="PeerJ">
        <title>Extensive microbial diversity within the chicken gut microbiome revealed by metagenomics and culture.</title>
        <authorList>
            <person name="Gilroy R."/>
            <person name="Ravi A."/>
            <person name="Getino M."/>
            <person name="Pursley I."/>
            <person name="Horton D.L."/>
            <person name="Alikhan N.F."/>
            <person name="Baker D."/>
            <person name="Gharbi K."/>
            <person name="Hall N."/>
            <person name="Watson M."/>
            <person name="Adriaenssens E.M."/>
            <person name="Foster-Nyarko E."/>
            <person name="Jarju S."/>
            <person name="Secka A."/>
            <person name="Antonio M."/>
            <person name="Oren A."/>
            <person name="Chaudhuri R.R."/>
            <person name="La Ragione R."/>
            <person name="Hildebrand F."/>
            <person name="Pallen M.J."/>
        </authorList>
    </citation>
    <scope>NUCLEOTIDE SEQUENCE</scope>
    <source>
        <strain evidence="19">ChiGjej2B2-19336</strain>
    </source>
</reference>
<dbReference type="SUPFAM" id="SSF56672">
    <property type="entry name" value="DNA/RNA polymerases"/>
    <property type="match status" value="1"/>
</dbReference>
<dbReference type="PROSITE" id="PS50173">
    <property type="entry name" value="UMUC"/>
    <property type="match status" value="1"/>
</dbReference>
<dbReference type="CDD" id="cd03586">
    <property type="entry name" value="PolY_Pol_IV_kappa"/>
    <property type="match status" value="1"/>
</dbReference>
<dbReference type="InterPro" id="IPR001126">
    <property type="entry name" value="UmuC"/>
</dbReference>
<sequence>MHMDMDAFFASIEQLDNPELRGRPVVVGGEHRGVVSTCSYEARRFGIRSAMPVSEARRRCPHAVYLRPRMRRYAEMSALVRETIEHFSPKVEMASVDEAYLDATGLERLFGPVEEMGRRLKEAVREATGGLTCSVGIAPVKFLAKIASEQRKPDGLFLLAPEDVPAFLAALPVTAVPGVGRHFAAELARMGVKNCADVSRYGADFWQRRYGKAGAVLWARARGDDPREVVPYSPPKSESAEVTLDEDTLDRELLRTWILRHAERVGASLRRQGLAGRTVTLKIKYADFHQITRQVTLDHRICGTESIYETACAILEGLELSGRVRLVGVGVSGFEADAPRQLSLMPEKAAEGEEEKRRNRLDRAVDALRSRYGGRAVMRGRLFEGGSAAGRASAEVQDERAEARRIREETRHGTCPREEDM</sequence>
<name>A0A921AWH9_9BACT</name>
<feature type="site" description="Substrate discrimination" evidence="16">
    <location>
        <position position="9"/>
    </location>
</feature>
<evidence type="ECO:0000256" key="7">
    <source>
        <dbReference type="ARBA" id="ARBA00022695"/>
    </source>
</evidence>
<keyword evidence="6 16" id="KW-0808">Transferase</keyword>
<dbReference type="InterPro" id="IPR024728">
    <property type="entry name" value="PolY_HhH_motif"/>
</dbReference>
<evidence type="ECO:0000256" key="15">
    <source>
        <dbReference type="ARBA" id="ARBA00049244"/>
    </source>
</evidence>
<evidence type="ECO:0000256" key="12">
    <source>
        <dbReference type="ARBA" id="ARBA00022932"/>
    </source>
</evidence>
<evidence type="ECO:0000313" key="19">
    <source>
        <dbReference type="EMBL" id="HJD97165.1"/>
    </source>
</evidence>
<protein>
    <recommendedName>
        <fullName evidence="16">DNA polymerase IV</fullName>
        <shortName evidence="16">Pol IV</shortName>
        <ecNumber evidence="16">2.7.7.7</ecNumber>
    </recommendedName>
</protein>
<dbReference type="FunFam" id="3.30.1490.100:FF:000004">
    <property type="entry name" value="DNA polymerase IV"/>
    <property type="match status" value="1"/>
</dbReference>
<evidence type="ECO:0000256" key="13">
    <source>
        <dbReference type="ARBA" id="ARBA00023125"/>
    </source>
</evidence>
<dbReference type="Gene3D" id="1.10.150.20">
    <property type="entry name" value="5' to 3' exonuclease, C-terminal subdomain"/>
    <property type="match status" value="1"/>
</dbReference>
<dbReference type="FunFam" id="3.40.1170.60:FF:000001">
    <property type="entry name" value="DNA polymerase IV"/>
    <property type="match status" value="1"/>
</dbReference>
<evidence type="ECO:0000256" key="1">
    <source>
        <dbReference type="ARBA" id="ARBA00004496"/>
    </source>
</evidence>
<gene>
    <name evidence="16 19" type="primary">dinB</name>
    <name evidence="19" type="ORF">K8W16_05930</name>
</gene>
<feature type="active site" evidence="16">
    <location>
        <position position="98"/>
    </location>
</feature>
<dbReference type="GO" id="GO:0042276">
    <property type="term" value="P:error-prone translesion synthesis"/>
    <property type="evidence" value="ECO:0007669"/>
    <property type="project" value="TreeGrafter"/>
</dbReference>
<feature type="domain" description="UmuC" evidence="18">
    <location>
        <begin position="1"/>
        <end position="180"/>
    </location>
</feature>
<keyword evidence="5 16" id="KW-0963">Cytoplasm</keyword>
<feature type="region of interest" description="Disordered" evidence="17">
    <location>
        <begin position="387"/>
        <end position="421"/>
    </location>
</feature>
<dbReference type="GO" id="GO:0006261">
    <property type="term" value="P:DNA-templated DNA replication"/>
    <property type="evidence" value="ECO:0007669"/>
    <property type="project" value="UniProtKB-UniRule"/>
</dbReference>
<dbReference type="Pfam" id="PF00817">
    <property type="entry name" value="IMS"/>
    <property type="match status" value="1"/>
</dbReference>
<dbReference type="EMBL" id="DYZA01000114">
    <property type="protein sequence ID" value="HJD97165.1"/>
    <property type="molecule type" value="Genomic_DNA"/>
</dbReference>
<keyword evidence="7 16" id="KW-0548">Nucleotidyltransferase</keyword>
<dbReference type="Gene3D" id="3.40.1170.60">
    <property type="match status" value="1"/>
</dbReference>
<keyword evidence="10 16" id="KW-0227">DNA damage</keyword>
<dbReference type="GO" id="GO:0005829">
    <property type="term" value="C:cytosol"/>
    <property type="evidence" value="ECO:0007669"/>
    <property type="project" value="TreeGrafter"/>
</dbReference>
<dbReference type="HAMAP" id="MF_01113">
    <property type="entry name" value="DNApol_IV"/>
    <property type="match status" value="1"/>
</dbReference>
<dbReference type="GO" id="GO:0003887">
    <property type="term" value="F:DNA-directed DNA polymerase activity"/>
    <property type="evidence" value="ECO:0007669"/>
    <property type="project" value="UniProtKB-UniRule"/>
</dbReference>
<accession>A0A921AWH9</accession>
<evidence type="ECO:0000256" key="8">
    <source>
        <dbReference type="ARBA" id="ARBA00022705"/>
    </source>
</evidence>
<comment type="cofactor">
    <cofactor evidence="16">
        <name>Mg(2+)</name>
        <dbReference type="ChEBI" id="CHEBI:18420"/>
    </cofactor>
    <text evidence="16">Binds 2 magnesium ions per subunit.</text>
</comment>
<keyword evidence="4 16" id="KW-0515">Mutator protein</keyword>
<evidence type="ECO:0000256" key="17">
    <source>
        <dbReference type="SAM" id="MobiDB-lite"/>
    </source>
</evidence>
<dbReference type="RefSeq" id="WP_304122067.1">
    <property type="nucleotide sequence ID" value="NZ_DYZA01000114.1"/>
</dbReference>
<evidence type="ECO:0000256" key="4">
    <source>
        <dbReference type="ARBA" id="ARBA00022457"/>
    </source>
</evidence>
<organism evidence="19 20">
    <name type="scientific">Mailhella massiliensis</name>
    <dbReference type="NCBI Taxonomy" id="1903261"/>
    <lineage>
        <taxon>Bacteria</taxon>
        <taxon>Pseudomonadati</taxon>
        <taxon>Thermodesulfobacteriota</taxon>
        <taxon>Desulfovibrionia</taxon>
        <taxon>Desulfovibrionales</taxon>
        <taxon>Desulfovibrionaceae</taxon>
        <taxon>Mailhella</taxon>
    </lineage>
</organism>
<keyword evidence="13 16" id="KW-0238">DNA-binding</keyword>
<dbReference type="EC" id="2.7.7.7" evidence="16"/>
<dbReference type="PANTHER" id="PTHR11076">
    <property type="entry name" value="DNA REPAIR POLYMERASE UMUC / TRANSFERASE FAMILY MEMBER"/>
    <property type="match status" value="1"/>
</dbReference>
<keyword evidence="12 16" id="KW-0239">DNA-directed DNA polymerase</keyword>